<evidence type="ECO:0000313" key="2">
    <source>
        <dbReference type="EMBL" id="RYR15702.1"/>
    </source>
</evidence>
<evidence type="ECO:0000256" key="1">
    <source>
        <dbReference type="SAM" id="MobiDB-lite"/>
    </source>
</evidence>
<gene>
    <name evidence="2" type="ORF">Ahy_B04g072610</name>
</gene>
<name>A0A444ZNL0_ARAHY</name>
<reference evidence="2 3" key="1">
    <citation type="submission" date="2019-01" db="EMBL/GenBank/DDBJ databases">
        <title>Sequencing of cultivated peanut Arachis hypogaea provides insights into genome evolution and oil improvement.</title>
        <authorList>
            <person name="Chen X."/>
        </authorList>
    </citation>
    <scope>NUCLEOTIDE SEQUENCE [LARGE SCALE GENOMIC DNA]</scope>
    <source>
        <strain evidence="3">cv. Fuhuasheng</strain>
        <tissue evidence="2">Leaves</tissue>
    </source>
</reference>
<feature type="region of interest" description="Disordered" evidence="1">
    <location>
        <begin position="8"/>
        <end position="33"/>
    </location>
</feature>
<proteinExistence type="predicted"/>
<protein>
    <submittedName>
        <fullName evidence="2">Uncharacterized protein</fullName>
    </submittedName>
</protein>
<evidence type="ECO:0000313" key="3">
    <source>
        <dbReference type="Proteomes" id="UP000289738"/>
    </source>
</evidence>
<organism evidence="2 3">
    <name type="scientific">Arachis hypogaea</name>
    <name type="common">Peanut</name>
    <dbReference type="NCBI Taxonomy" id="3818"/>
    <lineage>
        <taxon>Eukaryota</taxon>
        <taxon>Viridiplantae</taxon>
        <taxon>Streptophyta</taxon>
        <taxon>Embryophyta</taxon>
        <taxon>Tracheophyta</taxon>
        <taxon>Spermatophyta</taxon>
        <taxon>Magnoliopsida</taxon>
        <taxon>eudicotyledons</taxon>
        <taxon>Gunneridae</taxon>
        <taxon>Pentapetalae</taxon>
        <taxon>rosids</taxon>
        <taxon>fabids</taxon>
        <taxon>Fabales</taxon>
        <taxon>Fabaceae</taxon>
        <taxon>Papilionoideae</taxon>
        <taxon>50 kb inversion clade</taxon>
        <taxon>dalbergioids sensu lato</taxon>
        <taxon>Dalbergieae</taxon>
        <taxon>Pterocarpus clade</taxon>
        <taxon>Arachis</taxon>
    </lineage>
</organism>
<accession>A0A444ZNL0</accession>
<comment type="caution">
    <text evidence="2">The sequence shown here is derived from an EMBL/GenBank/DDBJ whole genome shotgun (WGS) entry which is preliminary data.</text>
</comment>
<dbReference type="AlphaFoldDB" id="A0A444ZNL0"/>
<dbReference type="Proteomes" id="UP000289738">
    <property type="component" value="Chromosome B04"/>
</dbReference>
<dbReference type="EMBL" id="SDMP01000014">
    <property type="protein sequence ID" value="RYR15702.1"/>
    <property type="molecule type" value="Genomic_DNA"/>
</dbReference>
<sequence>MLVILVGRPSSSDFVQDDPPLAPPPLHVARSIEDMDVDNKDLDEVYVADSNDSDSSKDDDKEEFGVKNYSIRKSAEYRVTELDRLKYHMRCQQYEAGCPWSLRVALRQNLGYWKSRRVGGVHACLALTMSQDYQQLDSSLICRVIILLIQLSPFVSIFVLGKAITSCPRTERSGW</sequence>
<keyword evidence="3" id="KW-1185">Reference proteome</keyword>